<evidence type="ECO:0008006" key="4">
    <source>
        <dbReference type="Google" id="ProtNLM"/>
    </source>
</evidence>
<evidence type="ECO:0000313" key="3">
    <source>
        <dbReference type="EMBL" id="CAA9350826.1"/>
    </source>
</evidence>
<dbReference type="Pfam" id="PF16316">
    <property type="entry name" value="DUF4956"/>
    <property type="match status" value="1"/>
</dbReference>
<dbReference type="AlphaFoldDB" id="A0A6J4M5J3"/>
<evidence type="ECO:0000256" key="1">
    <source>
        <dbReference type="SAM" id="MobiDB-lite"/>
    </source>
</evidence>
<feature type="transmembrane region" description="Helical" evidence="2">
    <location>
        <begin position="169"/>
        <end position="186"/>
    </location>
</feature>
<accession>A0A6J4M5J3</accession>
<dbReference type="EMBL" id="CADCTW010000170">
    <property type="protein sequence ID" value="CAA9350826.1"/>
    <property type="molecule type" value="Genomic_DNA"/>
</dbReference>
<feature type="transmembrane region" description="Helical" evidence="2">
    <location>
        <begin position="137"/>
        <end position="157"/>
    </location>
</feature>
<feature type="transmembrane region" description="Helical" evidence="2">
    <location>
        <begin position="192"/>
        <end position="208"/>
    </location>
</feature>
<sequence length="392" mass="42797">MAKHHDPILGKESETLLARGEPARAGGGARAEAPPRPQPSPVPPPQRTAPPRRRSFLERMSESRRAPFLRLVAYYVVLIGIMGALVFWVPMVRDAFISPVVLPDLGKGAGDAGLLTRAPTMGDYGARLSLGEALHRALTTLLVIAGALSLVVPVAWVYMFTKRFRYDPALVSSVIILPIVVAGIALVVKNSLALAFSLAGIVAAVRFRNTLKDPRDAVYIFLVIGIGLSAGVQALDVALAMSLAFNFVVLLVWRHNIGSIYSGSYGRTGILSVGDPELMVAEDPAAQREIRRRMLEHDGDMRTDGILLVHSPAPDLARLTVQEALGDTARDWRLVNVRREDGRPAVLEYLVRLKDEITPAELVGALDERWSAQVSAAEYVPFRTRKKKRKQS</sequence>
<feature type="compositionally biased region" description="Pro residues" evidence="1">
    <location>
        <begin position="34"/>
        <end position="48"/>
    </location>
</feature>
<evidence type="ECO:0000256" key="2">
    <source>
        <dbReference type="SAM" id="Phobius"/>
    </source>
</evidence>
<reference evidence="3" key="1">
    <citation type="submission" date="2020-02" db="EMBL/GenBank/DDBJ databases">
        <authorList>
            <person name="Meier V. D."/>
        </authorList>
    </citation>
    <scope>NUCLEOTIDE SEQUENCE</scope>
    <source>
        <strain evidence="3">AVDCRST_MAG68</strain>
    </source>
</reference>
<proteinExistence type="predicted"/>
<keyword evidence="2" id="KW-1133">Transmembrane helix</keyword>
<feature type="transmembrane region" description="Helical" evidence="2">
    <location>
        <begin position="220"/>
        <end position="253"/>
    </location>
</feature>
<gene>
    <name evidence="3" type="ORF">AVDCRST_MAG68-3592</name>
</gene>
<feature type="transmembrane region" description="Helical" evidence="2">
    <location>
        <begin position="68"/>
        <end position="89"/>
    </location>
</feature>
<organism evidence="3">
    <name type="scientific">uncultured Gemmatimonadota bacterium</name>
    <dbReference type="NCBI Taxonomy" id="203437"/>
    <lineage>
        <taxon>Bacteria</taxon>
        <taxon>Pseudomonadati</taxon>
        <taxon>Gemmatimonadota</taxon>
        <taxon>environmental samples</taxon>
    </lineage>
</organism>
<feature type="compositionally biased region" description="Basic and acidic residues" evidence="1">
    <location>
        <begin position="1"/>
        <end position="14"/>
    </location>
</feature>
<protein>
    <recommendedName>
        <fullName evidence="4">DUF4956 domain-containing protein</fullName>
    </recommendedName>
</protein>
<name>A0A6J4M5J3_9BACT</name>
<keyword evidence="2" id="KW-0812">Transmembrane</keyword>
<feature type="region of interest" description="Disordered" evidence="1">
    <location>
        <begin position="1"/>
        <end position="53"/>
    </location>
</feature>
<dbReference type="InterPro" id="IPR032531">
    <property type="entry name" value="DUF4956"/>
</dbReference>
<keyword evidence="2" id="KW-0472">Membrane</keyword>